<evidence type="ECO:0000313" key="9">
    <source>
        <dbReference type="Proteomes" id="UP000184387"/>
    </source>
</evidence>
<dbReference type="Gene3D" id="2.40.340.10">
    <property type="entry name" value="MoeA, C-terminal, domain IV"/>
    <property type="match status" value="1"/>
</dbReference>
<keyword evidence="4 6" id="KW-0501">Molybdenum cofactor biosynthesis</keyword>
<dbReference type="Pfam" id="PF03453">
    <property type="entry name" value="MoeA_N"/>
    <property type="match status" value="1"/>
</dbReference>
<dbReference type="SUPFAM" id="SSF63882">
    <property type="entry name" value="MoeA N-terminal region -like"/>
    <property type="match status" value="1"/>
</dbReference>
<comment type="function">
    <text evidence="1 6">Catalyzes the insertion of molybdate into adenylated molybdopterin with the concomitant release of AMP.</text>
</comment>
<dbReference type="Gene3D" id="3.90.105.10">
    <property type="entry name" value="Molybdopterin biosynthesis moea protein, domain 2"/>
    <property type="match status" value="1"/>
</dbReference>
<gene>
    <name evidence="8" type="ORF">SAMN02745194_03704</name>
</gene>
<dbReference type="AlphaFoldDB" id="A0A1M6N497"/>
<dbReference type="Proteomes" id="UP000184387">
    <property type="component" value="Unassembled WGS sequence"/>
</dbReference>
<dbReference type="Gene3D" id="2.170.190.11">
    <property type="entry name" value="Molybdopterin biosynthesis moea protein, domain 3"/>
    <property type="match status" value="1"/>
</dbReference>
<dbReference type="PANTHER" id="PTHR10192">
    <property type="entry name" value="MOLYBDOPTERIN BIOSYNTHESIS PROTEIN"/>
    <property type="match status" value="1"/>
</dbReference>
<dbReference type="STRING" id="198092.SAMN02745194_03704"/>
<evidence type="ECO:0000256" key="5">
    <source>
        <dbReference type="ARBA" id="ARBA00047317"/>
    </source>
</evidence>
<dbReference type="InterPro" id="IPR001453">
    <property type="entry name" value="MoaB/Mog_dom"/>
</dbReference>
<evidence type="ECO:0000256" key="3">
    <source>
        <dbReference type="ARBA" id="ARBA00010763"/>
    </source>
</evidence>
<evidence type="ECO:0000256" key="1">
    <source>
        <dbReference type="ARBA" id="ARBA00002901"/>
    </source>
</evidence>
<name>A0A1M6N497_9PROT</name>
<comment type="cofactor">
    <cofactor evidence="6">
        <name>Mg(2+)</name>
        <dbReference type="ChEBI" id="CHEBI:18420"/>
    </cofactor>
</comment>
<dbReference type="InterPro" id="IPR036135">
    <property type="entry name" value="MoeA_linker/N_sf"/>
</dbReference>
<dbReference type="SUPFAM" id="SSF53218">
    <property type="entry name" value="Molybdenum cofactor biosynthesis proteins"/>
    <property type="match status" value="1"/>
</dbReference>
<protein>
    <recommendedName>
        <fullName evidence="6">Molybdopterin molybdenumtransferase</fullName>
        <ecNumber evidence="6">2.10.1.1</ecNumber>
    </recommendedName>
</protein>
<dbReference type="InterPro" id="IPR005111">
    <property type="entry name" value="MoeA_C_domain_IV"/>
</dbReference>
<sequence length="419" mass="43187">MNAISPGLAGSGAGIAFEEARARVLALVERPLPAEEVPIDSCTGRVAAAPVRARLSLPGFDQAAMDGYAVCTSGLRPDAWLPVAGRTTAGEAQGWLLPGSAHRILTGAPVPVGADSVIAQEDVLQVGVMVRIGMAPDAGAHLRRRGEDIHAGDLLVREGTLLDWRHVTVLAAQGIEAVGVRRRPRVVVISSGRELRRGGETLRPGQIHDSNQPMLRSLLQAWGAEVRARPVVADDAASMRDALCSASWADLILTSAGISVGEEDHVRDALLALGGSLAVLKVAMKPGKPLGAGRIGDAVFVGLPGNPQAALAGAVTFVRPLLARMAGTEEPGTLAARAGFGMRRKTGRAEFVPVGLSLRGTDLWAERTGPDGSGRLAPLLHADGLGFLPAGQDAIEPGDPLEVLPFGAGAAWVGEAAGA</sequence>
<dbReference type="InterPro" id="IPR036688">
    <property type="entry name" value="MoeA_C_domain_IV_sf"/>
</dbReference>
<dbReference type="Pfam" id="PF03454">
    <property type="entry name" value="MoeA_C"/>
    <property type="match status" value="1"/>
</dbReference>
<keyword evidence="6" id="KW-0460">Magnesium</keyword>
<dbReference type="RefSeq" id="WP_073137442.1">
    <property type="nucleotide sequence ID" value="NZ_FQZF01000024.1"/>
</dbReference>
<keyword evidence="9" id="KW-1185">Reference proteome</keyword>
<reference evidence="8 9" key="1">
    <citation type="submission" date="2016-11" db="EMBL/GenBank/DDBJ databases">
        <authorList>
            <person name="Jaros S."/>
            <person name="Januszkiewicz K."/>
            <person name="Wedrychowicz H."/>
        </authorList>
    </citation>
    <scope>NUCLEOTIDE SEQUENCE [LARGE SCALE GENOMIC DNA]</scope>
    <source>
        <strain evidence="8 9">DSM 14916</strain>
    </source>
</reference>
<dbReference type="Gene3D" id="3.40.980.10">
    <property type="entry name" value="MoaB/Mog-like domain"/>
    <property type="match status" value="1"/>
</dbReference>
<evidence type="ECO:0000256" key="2">
    <source>
        <dbReference type="ARBA" id="ARBA00005046"/>
    </source>
</evidence>
<dbReference type="OrthoDB" id="9804758at2"/>
<comment type="similarity">
    <text evidence="3 6">Belongs to the MoeA family.</text>
</comment>
<dbReference type="GO" id="GO:0061599">
    <property type="term" value="F:molybdopterin molybdotransferase activity"/>
    <property type="evidence" value="ECO:0007669"/>
    <property type="project" value="UniProtKB-UniRule"/>
</dbReference>
<comment type="catalytic activity">
    <reaction evidence="5">
        <text>adenylyl-molybdopterin + molybdate = Mo-molybdopterin + AMP + H(+)</text>
        <dbReference type="Rhea" id="RHEA:35047"/>
        <dbReference type="ChEBI" id="CHEBI:15378"/>
        <dbReference type="ChEBI" id="CHEBI:36264"/>
        <dbReference type="ChEBI" id="CHEBI:62727"/>
        <dbReference type="ChEBI" id="CHEBI:71302"/>
        <dbReference type="ChEBI" id="CHEBI:456215"/>
        <dbReference type="EC" id="2.10.1.1"/>
    </reaction>
</comment>
<feature type="domain" description="MoaB/Mog" evidence="7">
    <location>
        <begin position="187"/>
        <end position="324"/>
    </location>
</feature>
<keyword evidence="6 8" id="KW-0808">Transferase</keyword>
<dbReference type="InterPro" id="IPR005110">
    <property type="entry name" value="MoeA_linker/N"/>
</dbReference>
<keyword evidence="6" id="KW-0479">Metal-binding</keyword>
<keyword evidence="6" id="KW-0500">Molybdenum</keyword>
<evidence type="ECO:0000256" key="6">
    <source>
        <dbReference type="RuleBase" id="RU365090"/>
    </source>
</evidence>
<accession>A0A1M6N497</accession>
<evidence type="ECO:0000259" key="7">
    <source>
        <dbReference type="SMART" id="SM00852"/>
    </source>
</evidence>
<dbReference type="Pfam" id="PF00994">
    <property type="entry name" value="MoCF_biosynth"/>
    <property type="match status" value="1"/>
</dbReference>
<comment type="pathway">
    <text evidence="2 6">Cofactor biosynthesis; molybdopterin biosynthesis.</text>
</comment>
<dbReference type="SUPFAM" id="SSF63867">
    <property type="entry name" value="MoeA C-terminal domain-like"/>
    <property type="match status" value="1"/>
</dbReference>
<evidence type="ECO:0000256" key="4">
    <source>
        <dbReference type="ARBA" id="ARBA00023150"/>
    </source>
</evidence>
<dbReference type="EC" id="2.10.1.1" evidence="6"/>
<dbReference type="InterPro" id="IPR038987">
    <property type="entry name" value="MoeA-like"/>
</dbReference>
<dbReference type="GO" id="GO:0006777">
    <property type="term" value="P:Mo-molybdopterin cofactor biosynthetic process"/>
    <property type="evidence" value="ECO:0007669"/>
    <property type="project" value="UniProtKB-UniRule"/>
</dbReference>
<dbReference type="InterPro" id="IPR036425">
    <property type="entry name" value="MoaB/Mog-like_dom_sf"/>
</dbReference>
<dbReference type="CDD" id="cd00887">
    <property type="entry name" value="MoeA"/>
    <property type="match status" value="1"/>
</dbReference>
<proteinExistence type="inferred from homology"/>
<dbReference type="GO" id="GO:0005829">
    <property type="term" value="C:cytosol"/>
    <property type="evidence" value="ECO:0007669"/>
    <property type="project" value="TreeGrafter"/>
</dbReference>
<dbReference type="NCBIfam" id="NF045515">
    <property type="entry name" value="Glp_gephyrin"/>
    <property type="match status" value="1"/>
</dbReference>
<dbReference type="PANTHER" id="PTHR10192:SF5">
    <property type="entry name" value="GEPHYRIN"/>
    <property type="match status" value="1"/>
</dbReference>
<organism evidence="8 9">
    <name type="scientific">Muricoccus roseus</name>
    <dbReference type="NCBI Taxonomy" id="198092"/>
    <lineage>
        <taxon>Bacteria</taxon>
        <taxon>Pseudomonadati</taxon>
        <taxon>Pseudomonadota</taxon>
        <taxon>Alphaproteobacteria</taxon>
        <taxon>Acetobacterales</taxon>
        <taxon>Roseomonadaceae</taxon>
        <taxon>Muricoccus</taxon>
    </lineage>
</organism>
<dbReference type="GO" id="GO:0046872">
    <property type="term" value="F:metal ion binding"/>
    <property type="evidence" value="ECO:0007669"/>
    <property type="project" value="UniProtKB-UniRule"/>
</dbReference>
<evidence type="ECO:0000313" key="8">
    <source>
        <dbReference type="EMBL" id="SHJ90541.1"/>
    </source>
</evidence>
<dbReference type="EMBL" id="FQZF01000024">
    <property type="protein sequence ID" value="SHJ90541.1"/>
    <property type="molecule type" value="Genomic_DNA"/>
</dbReference>
<dbReference type="UniPathway" id="UPA00344"/>
<dbReference type="SMART" id="SM00852">
    <property type="entry name" value="MoCF_biosynth"/>
    <property type="match status" value="1"/>
</dbReference>